<keyword evidence="2 8" id="KW-0732">Signal</keyword>
<dbReference type="Pfam" id="PF03180">
    <property type="entry name" value="Lipoprotein_9"/>
    <property type="match status" value="1"/>
</dbReference>
<evidence type="ECO:0000313" key="9">
    <source>
        <dbReference type="EMBL" id="EFC05328.1"/>
    </source>
</evidence>
<dbReference type="STRING" id="679192.HMPREF9013_1352"/>
<feature type="lipid moiety-binding region" description="S-diacylglycerol cysteine" evidence="7">
    <location>
        <position position="20"/>
    </location>
</feature>
<evidence type="ECO:0000256" key="4">
    <source>
        <dbReference type="ARBA" id="ARBA00023139"/>
    </source>
</evidence>
<evidence type="ECO:0000256" key="5">
    <source>
        <dbReference type="ARBA" id="ARBA00023288"/>
    </source>
</evidence>
<protein>
    <recommendedName>
        <fullName evidence="6">Lipoprotein</fullName>
    </recommendedName>
</protein>
<evidence type="ECO:0000256" key="6">
    <source>
        <dbReference type="PIRNR" id="PIRNR002854"/>
    </source>
</evidence>
<evidence type="ECO:0000256" key="2">
    <source>
        <dbReference type="ARBA" id="ARBA00022729"/>
    </source>
</evidence>
<keyword evidence="5 6" id="KW-0449">Lipoprotein</keyword>
<comment type="similarity">
    <text evidence="6">Belongs to the nlpA lipoprotein family.</text>
</comment>
<keyword evidence="4" id="KW-0564">Palmitate</keyword>
<comment type="subcellular location">
    <subcellularLocation>
        <location evidence="1">Membrane</location>
        <topology evidence="1">Lipid-anchor</topology>
    </subcellularLocation>
</comment>
<dbReference type="EMBL" id="ADFR01000015">
    <property type="protein sequence ID" value="EFC05328.1"/>
    <property type="molecule type" value="Genomic_DNA"/>
</dbReference>
<accession>D2MQ05</accession>
<dbReference type="GO" id="GO:0016020">
    <property type="term" value="C:membrane"/>
    <property type="evidence" value="ECO:0007669"/>
    <property type="project" value="UniProtKB-SubCell"/>
</dbReference>
<dbReference type="Proteomes" id="UP000005017">
    <property type="component" value="Unassembled WGS sequence"/>
</dbReference>
<dbReference type="eggNOG" id="COG1464">
    <property type="taxonomic scope" value="Bacteria"/>
</dbReference>
<dbReference type="InterPro" id="IPR004872">
    <property type="entry name" value="Lipoprotein_NlpA"/>
</dbReference>
<comment type="caution">
    <text evidence="9">The sequence shown here is derived from an EMBL/GenBank/DDBJ whole genome shotgun (WGS) entry which is preliminary data.</text>
</comment>
<name>D2MQ05_9FIRM</name>
<gene>
    <name evidence="9" type="ORF">HMPREF9013_1352</name>
</gene>
<feature type="chain" id="PRO_5038651111" description="Lipoprotein" evidence="8">
    <location>
        <begin position="22"/>
        <end position="279"/>
    </location>
</feature>
<keyword evidence="3" id="KW-0472">Membrane</keyword>
<keyword evidence="10" id="KW-1185">Reference proteome</keyword>
<evidence type="ECO:0000256" key="7">
    <source>
        <dbReference type="PIRSR" id="PIRSR002854-1"/>
    </source>
</evidence>
<dbReference type="OrthoDB" id="9812878at2"/>
<dbReference type="Gene3D" id="3.40.190.10">
    <property type="entry name" value="Periplasmic binding protein-like II"/>
    <property type="match status" value="2"/>
</dbReference>
<dbReference type="AlphaFoldDB" id="D2MQ05"/>
<evidence type="ECO:0000256" key="1">
    <source>
        <dbReference type="ARBA" id="ARBA00004635"/>
    </source>
</evidence>
<dbReference type="PANTHER" id="PTHR30429">
    <property type="entry name" value="D-METHIONINE-BINDING LIPOPROTEIN METQ"/>
    <property type="match status" value="1"/>
</dbReference>
<evidence type="ECO:0000256" key="8">
    <source>
        <dbReference type="SAM" id="SignalP"/>
    </source>
</evidence>
<evidence type="ECO:0000313" key="10">
    <source>
        <dbReference type="Proteomes" id="UP000005017"/>
    </source>
</evidence>
<proteinExistence type="inferred from homology"/>
<feature type="signal peptide" evidence="8">
    <location>
        <begin position="1"/>
        <end position="21"/>
    </location>
</feature>
<organism evidence="9 10">
    <name type="scientific">Bulleidia extructa W1219</name>
    <dbReference type="NCBI Taxonomy" id="679192"/>
    <lineage>
        <taxon>Bacteria</taxon>
        <taxon>Bacillati</taxon>
        <taxon>Bacillota</taxon>
        <taxon>Erysipelotrichia</taxon>
        <taxon>Erysipelotrichales</taxon>
        <taxon>Erysipelotrichaceae</taxon>
        <taxon>Bulleidia</taxon>
    </lineage>
</organism>
<reference evidence="10" key="1">
    <citation type="submission" date="2009-12" db="EMBL/GenBank/DDBJ databases">
        <title>Sequence of Clostridiales genomosp. BVAB3 str. UPII9-5.</title>
        <authorList>
            <person name="Madupu R."/>
            <person name="Durkin A.S."/>
            <person name="Torralba M."/>
            <person name="Methe B."/>
            <person name="Sutton G.G."/>
            <person name="Strausberg R.L."/>
            <person name="Nelson K.E."/>
        </authorList>
    </citation>
    <scope>NUCLEOTIDE SEQUENCE [LARGE SCALE GENOMIC DNA]</scope>
    <source>
        <strain evidence="10">W1219</strain>
    </source>
</reference>
<dbReference type="PROSITE" id="PS51257">
    <property type="entry name" value="PROKAR_LIPOPROTEIN"/>
    <property type="match status" value="1"/>
</dbReference>
<dbReference type="PANTHER" id="PTHR30429:SF0">
    <property type="entry name" value="METHIONINE-BINDING LIPOPROTEIN METQ"/>
    <property type="match status" value="1"/>
</dbReference>
<dbReference type="RefSeq" id="WP_006627468.1">
    <property type="nucleotide sequence ID" value="NZ_ADFR01000015.1"/>
</dbReference>
<evidence type="ECO:0000256" key="3">
    <source>
        <dbReference type="ARBA" id="ARBA00023136"/>
    </source>
</evidence>
<sequence length="279" mass="30097">MNKWIKVVAISSLALSLIACGSGSKESSHQDGKLKVAATANPHGTILEKAKPILKEKYGIELEVSITDDYYIPNEAVSGGSADANFFQHVPFFDNQKKEKGYKLVNVGGVHIEPFGIYAKTIRKVSDVKDGATVIISNSVADNGRILSILNEAGLIKLPANANVLKTTIADIDNDTNNPKHLKFKEVKPELLATAYANGEGDLVAINGNYAISAGLKPSQDALILEKATAKNPYVNIVVCQEGHEKDKKIKALVEVLQSKEIKDFIKSNWSDGSVIPSE</sequence>
<dbReference type="PIRSF" id="PIRSF002854">
    <property type="entry name" value="MetQ"/>
    <property type="match status" value="1"/>
</dbReference>
<dbReference type="SUPFAM" id="SSF53850">
    <property type="entry name" value="Periplasmic binding protein-like II"/>
    <property type="match status" value="1"/>
</dbReference>